<comment type="subcellular location">
    <subcellularLocation>
        <location evidence="1">Membrane</location>
        <topology evidence="1">Multi-pass membrane protein</topology>
    </subcellularLocation>
</comment>
<dbReference type="AlphaFoldDB" id="A0ABD3NYS7"/>
<evidence type="ECO:0008006" key="9">
    <source>
        <dbReference type="Google" id="ProtNLM"/>
    </source>
</evidence>
<feature type="transmembrane region" description="Helical" evidence="6">
    <location>
        <begin position="12"/>
        <end position="30"/>
    </location>
</feature>
<evidence type="ECO:0000313" key="7">
    <source>
        <dbReference type="EMBL" id="KAL3780987.1"/>
    </source>
</evidence>
<evidence type="ECO:0000256" key="3">
    <source>
        <dbReference type="ARBA" id="ARBA00022989"/>
    </source>
</evidence>
<dbReference type="GO" id="GO:0016020">
    <property type="term" value="C:membrane"/>
    <property type="evidence" value="ECO:0007669"/>
    <property type="project" value="UniProtKB-SubCell"/>
</dbReference>
<name>A0ABD3NYS7_9STRA</name>
<feature type="transmembrane region" description="Helical" evidence="6">
    <location>
        <begin position="273"/>
        <end position="290"/>
    </location>
</feature>
<dbReference type="Proteomes" id="UP001516023">
    <property type="component" value="Unassembled WGS sequence"/>
</dbReference>
<dbReference type="EMBL" id="JABMIG020000332">
    <property type="protein sequence ID" value="KAL3780987.1"/>
    <property type="molecule type" value="Genomic_DNA"/>
</dbReference>
<keyword evidence="3 6" id="KW-1133">Transmembrane helix</keyword>
<dbReference type="Pfam" id="PF02535">
    <property type="entry name" value="Zip"/>
    <property type="match status" value="1"/>
</dbReference>
<gene>
    <name evidence="7" type="ORF">HJC23_003868</name>
</gene>
<dbReference type="InterPro" id="IPR003689">
    <property type="entry name" value="ZIP"/>
</dbReference>
<protein>
    <recommendedName>
        <fullName evidence="9">Zinc/iron permease</fullName>
    </recommendedName>
</protein>
<evidence type="ECO:0000256" key="2">
    <source>
        <dbReference type="ARBA" id="ARBA00022692"/>
    </source>
</evidence>
<feature type="transmembrane region" description="Helical" evidence="6">
    <location>
        <begin position="42"/>
        <end position="60"/>
    </location>
</feature>
<feature type="transmembrane region" description="Helical" evidence="6">
    <location>
        <begin position="339"/>
        <end position="361"/>
    </location>
</feature>
<evidence type="ECO:0000256" key="5">
    <source>
        <dbReference type="SAM" id="MobiDB-lite"/>
    </source>
</evidence>
<feature type="transmembrane region" description="Helical" evidence="6">
    <location>
        <begin position="368"/>
        <end position="389"/>
    </location>
</feature>
<feature type="compositionally biased region" description="Polar residues" evidence="5">
    <location>
        <begin position="212"/>
        <end position="236"/>
    </location>
</feature>
<reference evidence="7 8" key="1">
    <citation type="journal article" date="2020" name="G3 (Bethesda)">
        <title>Improved Reference Genome for Cyclotella cryptica CCMP332, a Model for Cell Wall Morphogenesis, Salinity Adaptation, and Lipid Production in Diatoms (Bacillariophyta).</title>
        <authorList>
            <person name="Roberts W.R."/>
            <person name="Downey K.M."/>
            <person name="Ruck E.C."/>
            <person name="Traller J.C."/>
            <person name="Alverson A.J."/>
        </authorList>
    </citation>
    <scope>NUCLEOTIDE SEQUENCE [LARGE SCALE GENOMIC DNA]</scope>
    <source>
        <strain evidence="7 8">CCMP332</strain>
    </source>
</reference>
<evidence type="ECO:0000256" key="4">
    <source>
        <dbReference type="ARBA" id="ARBA00023136"/>
    </source>
</evidence>
<comment type="caution">
    <text evidence="7">The sequence shown here is derived from an EMBL/GenBank/DDBJ whole genome shotgun (WGS) entry which is preliminary data.</text>
</comment>
<accession>A0ABD3NYS7</accession>
<dbReference type="PANTHER" id="PTHR11040:SF205">
    <property type="entry name" value="ZINC TRANSPORTER ZUPT"/>
    <property type="match status" value="1"/>
</dbReference>
<proteinExistence type="predicted"/>
<evidence type="ECO:0000256" key="1">
    <source>
        <dbReference type="ARBA" id="ARBA00004141"/>
    </source>
</evidence>
<keyword evidence="8" id="KW-1185">Reference proteome</keyword>
<feature type="region of interest" description="Disordered" evidence="5">
    <location>
        <begin position="212"/>
        <end position="242"/>
    </location>
</feature>
<evidence type="ECO:0000256" key="6">
    <source>
        <dbReference type="SAM" id="Phobius"/>
    </source>
</evidence>
<feature type="transmembrane region" description="Helical" evidence="6">
    <location>
        <begin position="401"/>
        <end position="420"/>
    </location>
</feature>
<sequence>MTLADGNVGASLGLTFASGTCTMLGAAVVFFPKLVKLASRRVLAGALGFSSGVMIYVSLIDIFQQSVKAFTRSGLNDSQAYGFATLCFFMGVLVMKLVEIVVHRLSGDHHPNRRDVDEDIQITWNENEGHCEMKEAQDEEFVVPHCIGCSADPVGDLKKWQAIAEAEINAMNHKDSGKSGSTGTGSFVTTGSIVVNDEESADQDVLTTVLESNGNKQELQTNGSTLPQPSSISQSREAVEAEEDANIKEAKRDIVFRAPVNSQLSPTEEKKKLARMGLTTAIAIIVHNFPEGLATFVAALNDPASGAVLAFAIGTHNIPEGLCVALPIYYATGSRWKGFFWGFLSGMAEPIAGILGWLVLARTLSLEVYGALFGLVGGMMIMISMKELLPTAHRYDPEDSVVTYCAIVGMAVMALSLVLFKIA</sequence>
<feature type="transmembrane region" description="Helical" evidence="6">
    <location>
        <begin position="80"/>
        <end position="98"/>
    </location>
</feature>
<dbReference type="PANTHER" id="PTHR11040">
    <property type="entry name" value="ZINC/IRON TRANSPORTER"/>
    <property type="match status" value="1"/>
</dbReference>
<keyword evidence="2 6" id="KW-0812">Transmembrane</keyword>
<organism evidence="7 8">
    <name type="scientific">Cyclotella cryptica</name>
    <dbReference type="NCBI Taxonomy" id="29204"/>
    <lineage>
        <taxon>Eukaryota</taxon>
        <taxon>Sar</taxon>
        <taxon>Stramenopiles</taxon>
        <taxon>Ochrophyta</taxon>
        <taxon>Bacillariophyta</taxon>
        <taxon>Coscinodiscophyceae</taxon>
        <taxon>Thalassiosirophycidae</taxon>
        <taxon>Stephanodiscales</taxon>
        <taxon>Stephanodiscaceae</taxon>
        <taxon>Cyclotella</taxon>
    </lineage>
</organism>
<keyword evidence="4 6" id="KW-0472">Membrane</keyword>
<evidence type="ECO:0000313" key="8">
    <source>
        <dbReference type="Proteomes" id="UP001516023"/>
    </source>
</evidence>